<evidence type="ECO:0000256" key="5">
    <source>
        <dbReference type="SAM" id="MobiDB-lite"/>
    </source>
</evidence>
<keyword evidence="8" id="KW-1185">Reference proteome</keyword>
<evidence type="ECO:0000313" key="7">
    <source>
        <dbReference type="EMBL" id="MBG6083843.1"/>
    </source>
</evidence>
<dbReference type="RefSeq" id="WP_196835236.1">
    <property type="nucleotide sequence ID" value="NZ_JADOTZ010000001.1"/>
</dbReference>
<dbReference type="SUPFAM" id="SSF75005">
    <property type="entry name" value="Arabinanase/levansucrase/invertase"/>
    <property type="match status" value="1"/>
</dbReference>
<dbReference type="CDD" id="cd08996">
    <property type="entry name" value="GH32_FFase"/>
    <property type="match status" value="1"/>
</dbReference>
<dbReference type="InterPro" id="IPR018053">
    <property type="entry name" value="Glyco_hydro_32_AS"/>
</dbReference>
<protein>
    <recommendedName>
        <fullName evidence="2">beta-fructofuranosidase</fullName>
        <ecNumber evidence="2">3.2.1.26</ecNumber>
    </recommendedName>
</protein>
<evidence type="ECO:0000256" key="3">
    <source>
        <dbReference type="ARBA" id="ARBA00022801"/>
    </source>
</evidence>
<reference evidence="7" key="1">
    <citation type="submission" date="2020-11" db="EMBL/GenBank/DDBJ databases">
        <title>Sequencing the genomes of 1000 actinobacteria strains.</title>
        <authorList>
            <person name="Klenk H.-P."/>
        </authorList>
    </citation>
    <scope>NUCLEOTIDE SEQUENCE</scope>
    <source>
        <strain evidence="7">DSM 26152</strain>
    </source>
</reference>
<dbReference type="Gene3D" id="2.115.10.20">
    <property type="entry name" value="Glycosyl hydrolase domain, family 43"/>
    <property type="match status" value="1"/>
</dbReference>
<dbReference type="PANTHER" id="PTHR43101:SF1">
    <property type="entry name" value="BETA-FRUCTOSIDASE"/>
    <property type="match status" value="1"/>
</dbReference>
<feature type="compositionally biased region" description="Polar residues" evidence="5">
    <location>
        <begin position="1"/>
        <end position="10"/>
    </location>
</feature>
<evidence type="ECO:0000259" key="6">
    <source>
        <dbReference type="Pfam" id="PF00251"/>
    </source>
</evidence>
<evidence type="ECO:0000313" key="8">
    <source>
        <dbReference type="Proteomes" id="UP000625033"/>
    </source>
</evidence>
<gene>
    <name evidence="7" type="ORF">IW252_000610</name>
</gene>
<dbReference type="InterPro" id="IPR001362">
    <property type="entry name" value="Glyco_hydro_32"/>
</dbReference>
<dbReference type="GO" id="GO:0004564">
    <property type="term" value="F:beta-fructofuranosidase activity"/>
    <property type="evidence" value="ECO:0007669"/>
    <property type="project" value="UniProtKB-EC"/>
</dbReference>
<dbReference type="Proteomes" id="UP000625033">
    <property type="component" value="Unassembled WGS sequence"/>
</dbReference>
<keyword evidence="3 7" id="KW-0378">Hydrolase</keyword>
<dbReference type="GO" id="GO:0005975">
    <property type="term" value="P:carbohydrate metabolic process"/>
    <property type="evidence" value="ECO:0007669"/>
    <property type="project" value="InterPro"/>
</dbReference>
<sequence length="454" mass="49029">MKGPLVTTQVNHHDTHGAAAATSDPLRPVIHPRPEAGWLNDPNGLLRHDGRYHVFCQYNPESARHHRISWAHLSSADLVSWREHPVAISPDDDAGDAFGCWSGVATVDAGTPTLVYTGVRQDGGASAVLLARSSDSELNAWEKAPAPATGMPRGESFTDVRDPFLFTFAGRRYALQGAGSRGGDPALLLYDAEDLTSWRYLGRFLDTGDGVAREWAEAEIWECPQLVELDGRWVLLLSLWRWVDDRHRLESVAYLVGDIETDEAGTLLRFAPTAGGRADTGPDFYAPQALAEEDRTLMWGWSWEGRAETYADAAGWAGVLTLPRTLGLEAERLVVAPAPELAALRGSRATLEPGPVHVVSDPAEIAVAGAVAAGAEIEVLLVSEAGERPVLAIAAEGARVFIDRSIVEAFRGGSVSHTVRAYPEAGEEWAVRVTGAVADAWALETMSVEYRVSD</sequence>
<feature type="domain" description="Glycosyl hydrolase family 32 N-terminal" evidence="6">
    <location>
        <begin position="31"/>
        <end position="337"/>
    </location>
</feature>
<dbReference type="PROSITE" id="PS00609">
    <property type="entry name" value="GLYCOSYL_HYDROL_F32"/>
    <property type="match status" value="1"/>
</dbReference>
<dbReference type="InterPro" id="IPR013148">
    <property type="entry name" value="Glyco_hydro_32_N"/>
</dbReference>
<proteinExistence type="inferred from homology"/>
<name>A0A931DBI8_9MICC</name>
<evidence type="ECO:0000256" key="1">
    <source>
        <dbReference type="ARBA" id="ARBA00009902"/>
    </source>
</evidence>
<dbReference type="InterPro" id="IPR051214">
    <property type="entry name" value="GH32_Enzymes"/>
</dbReference>
<organism evidence="7 8">
    <name type="scientific">Zhihengliuella flava</name>
    <dbReference type="NCBI Taxonomy" id="1285193"/>
    <lineage>
        <taxon>Bacteria</taxon>
        <taxon>Bacillati</taxon>
        <taxon>Actinomycetota</taxon>
        <taxon>Actinomycetes</taxon>
        <taxon>Micrococcales</taxon>
        <taxon>Micrococcaceae</taxon>
        <taxon>Zhihengliuella</taxon>
    </lineage>
</organism>
<dbReference type="EMBL" id="JADOTZ010000001">
    <property type="protein sequence ID" value="MBG6083843.1"/>
    <property type="molecule type" value="Genomic_DNA"/>
</dbReference>
<keyword evidence="4 7" id="KW-0326">Glycosidase</keyword>
<evidence type="ECO:0000256" key="4">
    <source>
        <dbReference type="ARBA" id="ARBA00023295"/>
    </source>
</evidence>
<dbReference type="Pfam" id="PF00251">
    <property type="entry name" value="Glyco_hydro_32N"/>
    <property type="match status" value="1"/>
</dbReference>
<dbReference type="InterPro" id="IPR023296">
    <property type="entry name" value="Glyco_hydro_beta-prop_sf"/>
</dbReference>
<accession>A0A931DBI8</accession>
<evidence type="ECO:0000256" key="2">
    <source>
        <dbReference type="ARBA" id="ARBA00012758"/>
    </source>
</evidence>
<dbReference type="EC" id="3.2.1.26" evidence="2"/>
<comment type="similarity">
    <text evidence="1">Belongs to the glycosyl hydrolase 32 family.</text>
</comment>
<dbReference type="SMART" id="SM00640">
    <property type="entry name" value="Glyco_32"/>
    <property type="match status" value="1"/>
</dbReference>
<comment type="caution">
    <text evidence="7">The sequence shown here is derived from an EMBL/GenBank/DDBJ whole genome shotgun (WGS) entry which is preliminary data.</text>
</comment>
<feature type="region of interest" description="Disordered" evidence="5">
    <location>
        <begin position="1"/>
        <end position="28"/>
    </location>
</feature>
<dbReference type="PANTHER" id="PTHR43101">
    <property type="entry name" value="BETA-FRUCTOSIDASE"/>
    <property type="match status" value="1"/>
</dbReference>
<dbReference type="AlphaFoldDB" id="A0A931DBI8"/>